<dbReference type="AlphaFoldDB" id="A0A645C2U5"/>
<accession>A0A645C2U5</accession>
<reference evidence="1" key="1">
    <citation type="submission" date="2019-08" db="EMBL/GenBank/DDBJ databases">
        <authorList>
            <person name="Kucharzyk K."/>
            <person name="Murdoch R.W."/>
            <person name="Higgins S."/>
            <person name="Loffler F."/>
        </authorList>
    </citation>
    <scope>NUCLEOTIDE SEQUENCE</scope>
</reference>
<evidence type="ECO:0000313" key="1">
    <source>
        <dbReference type="EMBL" id="MPM68294.1"/>
    </source>
</evidence>
<name>A0A645C2U5_9ZZZZ</name>
<protein>
    <submittedName>
        <fullName evidence="1">Uncharacterized protein</fullName>
    </submittedName>
</protein>
<gene>
    <name evidence="1" type="ORF">SDC9_115225</name>
</gene>
<comment type="caution">
    <text evidence="1">The sequence shown here is derived from an EMBL/GenBank/DDBJ whole genome shotgun (WGS) entry which is preliminary data.</text>
</comment>
<dbReference type="EMBL" id="VSSQ01022176">
    <property type="protein sequence ID" value="MPM68294.1"/>
    <property type="molecule type" value="Genomic_DNA"/>
</dbReference>
<organism evidence="1">
    <name type="scientific">bioreactor metagenome</name>
    <dbReference type="NCBI Taxonomy" id="1076179"/>
    <lineage>
        <taxon>unclassified sequences</taxon>
        <taxon>metagenomes</taxon>
        <taxon>ecological metagenomes</taxon>
    </lineage>
</organism>
<sequence>MIEVGPGTVRAFGHPGAVGFGTAQFPGEAAPVQEQNDLFAETQPLAHGGDQFRCEQRILALVVGVEPFGQMQIDHMDLGQQGVFRAAG</sequence>
<proteinExistence type="predicted"/>